<comment type="cofactor">
    <cofactor evidence="13">
        <name>Zn(2+)</name>
        <dbReference type="ChEBI" id="CHEBI:29105"/>
    </cofactor>
    <text evidence="13">Binds 1 zinc ion per subunit.</text>
</comment>
<comment type="caution">
    <text evidence="14">Lacks conserved residue(s) required for the propagation of feature annotation.</text>
</comment>
<dbReference type="PANTHER" id="PTHR11085">
    <property type="entry name" value="NAD-DEPENDENT PROTEIN DEACYLASE SIRTUIN-5, MITOCHONDRIAL-RELATED"/>
    <property type="match status" value="1"/>
</dbReference>
<evidence type="ECO:0000256" key="9">
    <source>
        <dbReference type="ARBA" id="ARBA00048905"/>
    </source>
</evidence>
<dbReference type="InterPro" id="IPR050134">
    <property type="entry name" value="NAD-dep_sirtuin_deacylases"/>
</dbReference>
<feature type="compositionally biased region" description="Basic and acidic residues" evidence="15">
    <location>
        <begin position="359"/>
        <end position="385"/>
    </location>
</feature>
<feature type="active site" description="Proton acceptor" evidence="11">
    <location>
        <position position="186"/>
    </location>
</feature>
<dbReference type="InterPro" id="IPR026591">
    <property type="entry name" value="Sirtuin_cat_small_dom_sf"/>
</dbReference>
<feature type="region of interest" description="Disordered" evidence="15">
    <location>
        <begin position="1"/>
        <end position="36"/>
    </location>
</feature>
<evidence type="ECO:0000256" key="5">
    <source>
        <dbReference type="ARBA" id="ARBA00022833"/>
    </source>
</evidence>
<evidence type="ECO:0000256" key="11">
    <source>
        <dbReference type="PIRSR" id="PIRSR037938-1"/>
    </source>
</evidence>
<reference evidence="18" key="1">
    <citation type="journal article" date="2018" name="PLoS ONE">
        <title>Chinook salmon (Oncorhynchus tshawytscha) genome and transcriptome.</title>
        <authorList>
            <person name="Christensen K.A."/>
            <person name="Leong J.S."/>
            <person name="Sakhrani D."/>
            <person name="Biagi C.A."/>
            <person name="Minkley D.R."/>
            <person name="Withler R.E."/>
            <person name="Rondeau E.B."/>
            <person name="Koop B.F."/>
            <person name="Devlin R.H."/>
        </authorList>
    </citation>
    <scope>NUCLEOTIDE SEQUENCE [LARGE SCALE GENOMIC DNA]</scope>
</reference>
<evidence type="ECO:0000256" key="7">
    <source>
        <dbReference type="ARBA" id="ARBA00023242"/>
    </source>
</evidence>
<sequence>MSDVPEASNREEVEENTPEPEEQSDDSSDDGEASGDTEMDFLRNLFSKTLGISGEKVLDELTLEGVASYIQSGKCKNIICMVGAGISTSAGIPDFRSPDTGLYANLQKYNLPYPEAIFQIDYFKKHPEPFFALARELYPGQFKPTVCHYFIKLLKDKGLLKRCYSQNIDTLERVAGLEGEDLIEAHGTFYTSHCCMWYEKIFSDDIPKCDKCSNLVKPDIVFFGENLPKRFFTSMAMDFPRCDLLIIMGTSLQVQPFAALVGRVSNSCPRLLINLEKAGGVSPLSLWICIRLSFLYPPLYVNVDVAHISTCDDGCLELAELLGWKAELEEMVKREHEKINSKAEEEQTNQSSGAAGKAESGKAESGKAESGKAESGKAESGKAESGKAGSGKAESGKGEVE</sequence>
<feature type="binding site" evidence="12">
    <location>
        <begin position="84"/>
        <end position="88"/>
    </location>
    <ligand>
        <name>NAD(+)</name>
        <dbReference type="ChEBI" id="CHEBI:57540"/>
    </ligand>
</feature>
<dbReference type="GO" id="GO:0050793">
    <property type="term" value="P:regulation of developmental process"/>
    <property type="evidence" value="ECO:0007669"/>
    <property type="project" value="UniProtKB-ARBA"/>
</dbReference>
<evidence type="ECO:0000256" key="1">
    <source>
        <dbReference type="ARBA" id="ARBA00004123"/>
    </source>
</evidence>
<keyword evidence="7" id="KW-0539">Nucleus</keyword>
<evidence type="ECO:0000313" key="18">
    <source>
        <dbReference type="Proteomes" id="UP000694402"/>
    </source>
</evidence>
<evidence type="ECO:0000259" key="16">
    <source>
        <dbReference type="PROSITE" id="PS50305"/>
    </source>
</evidence>
<keyword evidence="3 10" id="KW-0808">Transferase</keyword>
<feature type="binding site" evidence="13">
    <location>
        <position position="194"/>
    </location>
    <ligand>
        <name>Zn(2+)</name>
        <dbReference type="ChEBI" id="CHEBI:29105"/>
    </ligand>
</feature>
<name>A0AAZ3PK81_ONCTS</name>
<organism evidence="17 18">
    <name type="scientific">Oncorhynchus tshawytscha</name>
    <name type="common">Chinook salmon</name>
    <name type="synonym">Salmo tshawytscha</name>
    <dbReference type="NCBI Taxonomy" id="74940"/>
    <lineage>
        <taxon>Eukaryota</taxon>
        <taxon>Metazoa</taxon>
        <taxon>Chordata</taxon>
        <taxon>Craniata</taxon>
        <taxon>Vertebrata</taxon>
        <taxon>Euteleostomi</taxon>
        <taxon>Actinopterygii</taxon>
        <taxon>Neopterygii</taxon>
        <taxon>Teleostei</taxon>
        <taxon>Protacanthopterygii</taxon>
        <taxon>Salmoniformes</taxon>
        <taxon>Salmonidae</taxon>
        <taxon>Salmoninae</taxon>
        <taxon>Oncorhynchus</taxon>
    </lineage>
</organism>
<dbReference type="GeneTree" id="ENSGT00940000157514"/>
<evidence type="ECO:0000256" key="15">
    <source>
        <dbReference type="SAM" id="MobiDB-lite"/>
    </source>
</evidence>
<feature type="binding site" evidence="12">
    <location>
        <begin position="94"/>
        <end position="96"/>
    </location>
    <ligand>
        <name>NAD(+)</name>
        <dbReference type="ChEBI" id="CHEBI:57540"/>
    </ligand>
</feature>
<dbReference type="Proteomes" id="UP000694402">
    <property type="component" value="Unassembled WGS sequence"/>
</dbReference>
<evidence type="ECO:0000256" key="10">
    <source>
        <dbReference type="PIRNR" id="PIRNR037938"/>
    </source>
</evidence>
<protein>
    <recommendedName>
        <fullName evidence="10">NAD-dependent protein deacetylase</fullName>
        <ecNumber evidence="10">2.3.1.286</ecNumber>
    </recommendedName>
</protein>
<feature type="compositionally biased region" description="Acidic residues" evidence="15">
    <location>
        <begin position="12"/>
        <end position="36"/>
    </location>
</feature>
<evidence type="ECO:0000256" key="2">
    <source>
        <dbReference type="ARBA" id="ARBA00006924"/>
    </source>
</evidence>
<dbReference type="GO" id="GO:0017136">
    <property type="term" value="F:histone deacetylase activity, NAD-dependent"/>
    <property type="evidence" value="ECO:0007669"/>
    <property type="project" value="InterPro"/>
</dbReference>
<comment type="catalytic activity">
    <reaction evidence="8">
        <text>N(6)-hexadecanoyl-L-lysyl-[protein] + NAD(+) + H2O = 2''-O-hexadecanoyl-ADP-D-ribose + nicotinamide + L-lysyl-[protein]</text>
        <dbReference type="Rhea" id="RHEA:70563"/>
        <dbReference type="Rhea" id="RHEA-COMP:9752"/>
        <dbReference type="Rhea" id="RHEA-COMP:14175"/>
        <dbReference type="ChEBI" id="CHEBI:15377"/>
        <dbReference type="ChEBI" id="CHEBI:17154"/>
        <dbReference type="ChEBI" id="CHEBI:29969"/>
        <dbReference type="ChEBI" id="CHEBI:57540"/>
        <dbReference type="ChEBI" id="CHEBI:138936"/>
        <dbReference type="ChEBI" id="CHEBI:189673"/>
    </reaction>
    <physiologicalReaction direction="left-to-right" evidence="8">
        <dbReference type="Rhea" id="RHEA:70564"/>
    </physiologicalReaction>
</comment>
<gene>
    <name evidence="17" type="primary">SIRT2</name>
</gene>
<dbReference type="PROSITE" id="PS50305">
    <property type="entry name" value="SIRTUIN"/>
    <property type="match status" value="1"/>
</dbReference>
<keyword evidence="5 10" id="KW-0862">Zinc</keyword>
<feature type="binding site" evidence="13">
    <location>
        <position position="212"/>
    </location>
    <ligand>
        <name>Zn(2+)</name>
        <dbReference type="ChEBI" id="CHEBI:29105"/>
    </ligand>
</feature>
<dbReference type="SUPFAM" id="SSF52467">
    <property type="entry name" value="DHS-like NAD/FAD-binding domain"/>
    <property type="match status" value="1"/>
</dbReference>
<comment type="catalytic activity">
    <reaction evidence="10">
        <text>N(6)-acetyl-L-lysyl-[protein] + NAD(+) + H2O = 2''-O-acetyl-ADP-D-ribose + nicotinamide + L-lysyl-[protein]</text>
        <dbReference type="Rhea" id="RHEA:43636"/>
        <dbReference type="Rhea" id="RHEA-COMP:9752"/>
        <dbReference type="Rhea" id="RHEA-COMP:10731"/>
        <dbReference type="ChEBI" id="CHEBI:15377"/>
        <dbReference type="ChEBI" id="CHEBI:17154"/>
        <dbReference type="ChEBI" id="CHEBI:29969"/>
        <dbReference type="ChEBI" id="CHEBI:57540"/>
        <dbReference type="ChEBI" id="CHEBI:61930"/>
        <dbReference type="ChEBI" id="CHEBI:83767"/>
        <dbReference type="EC" id="2.3.1.286"/>
    </reaction>
</comment>
<dbReference type="AlphaFoldDB" id="A0AAZ3PK81"/>
<dbReference type="Gene3D" id="3.30.1600.10">
    <property type="entry name" value="SIR2/SIRT2 'Small Domain"/>
    <property type="match status" value="1"/>
</dbReference>
<evidence type="ECO:0000256" key="13">
    <source>
        <dbReference type="PIRSR" id="PIRSR037938-3"/>
    </source>
</evidence>
<dbReference type="GO" id="GO:0051239">
    <property type="term" value="P:regulation of multicellular organismal process"/>
    <property type="evidence" value="ECO:0007669"/>
    <property type="project" value="UniProtKB-ARBA"/>
</dbReference>
<dbReference type="GO" id="GO:0070403">
    <property type="term" value="F:NAD+ binding"/>
    <property type="evidence" value="ECO:0007669"/>
    <property type="project" value="UniProtKB-UniRule"/>
</dbReference>
<dbReference type="PIRSF" id="PIRSF037938">
    <property type="entry name" value="SIR2_euk"/>
    <property type="match status" value="1"/>
</dbReference>
<evidence type="ECO:0000313" key="17">
    <source>
        <dbReference type="Ensembl" id="ENSOTSP00005116254.1"/>
    </source>
</evidence>
<comment type="subcellular location">
    <subcellularLocation>
        <location evidence="1">Nucleus</location>
    </subcellularLocation>
</comment>
<dbReference type="CDD" id="cd01408">
    <property type="entry name" value="SIRT1"/>
    <property type="match status" value="1"/>
</dbReference>
<dbReference type="GO" id="GO:0008270">
    <property type="term" value="F:zinc ion binding"/>
    <property type="evidence" value="ECO:0007669"/>
    <property type="project" value="UniProtKB-UniRule"/>
</dbReference>
<proteinExistence type="inferred from homology"/>
<evidence type="ECO:0000256" key="3">
    <source>
        <dbReference type="ARBA" id="ARBA00022679"/>
    </source>
</evidence>
<evidence type="ECO:0000256" key="6">
    <source>
        <dbReference type="ARBA" id="ARBA00023027"/>
    </source>
</evidence>
<keyword evidence="6 10" id="KW-0520">NAD</keyword>
<dbReference type="Ensembl" id="ENSOTST00005160374.1">
    <property type="protein sequence ID" value="ENSOTSP00005116254.1"/>
    <property type="gene ID" value="ENSOTSG00005002294.2"/>
</dbReference>
<feature type="compositionally biased region" description="Basic and acidic residues" evidence="15">
    <location>
        <begin position="336"/>
        <end position="345"/>
    </location>
</feature>
<dbReference type="InterPro" id="IPR003000">
    <property type="entry name" value="Sirtuin"/>
</dbReference>
<feature type="domain" description="Deacetylase sirtuin-type" evidence="16">
    <location>
        <begin position="56"/>
        <end position="325"/>
    </location>
</feature>
<dbReference type="FunFam" id="3.30.1600.10:FF:000013">
    <property type="entry name" value="NAD-dependent protein deacetylase sirtuin-1"/>
    <property type="match status" value="1"/>
</dbReference>
<dbReference type="InterPro" id="IPR029035">
    <property type="entry name" value="DHS-like_NAD/FAD-binding_dom"/>
</dbReference>
<evidence type="ECO:0000256" key="14">
    <source>
        <dbReference type="PROSITE-ProRule" id="PRU00236"/>
    </source>
</evidence>
<dbReference type="GO" id="GO:0005634">
    <property type="term" value="C:nucleus"/>
    <property type="evidence" value="ECO:0007669"/>
    <property type="project" value="UniProtKB-SubCell"/>
</dbReference>
<feature type="binding site" evidence="12">
    <location>
        <begin position="250"/>
        <end position="251"/>
    </location>
    <ligand>
        <name>NAD(+)</name>
        <dbReference type="ChEBI" id="CHEBI:57540"/>
    </ligand>
</feature>
<comment type="catalytic activity">
    <reaction evidence="9">
        <text>N(6)-tetradecanoyl-L-lysyl-[protein] + NAD(+) + H2O = 2''-O-tetradecanoyl-ADP-D-ribose + nicotinamide + L-lysyl-[protein]</text>
        <dbReference type="Rhea" id="RHEA:70567"/>
        <dbReference type="Rhea" id="RHEA-COMP:9752"/>
        <dbReference type="Rhea" id="RHEA-COMP:15437"/>
        <dbReference type="ChEBI" id="CHEBI:15377"/>
        <dbReference type="ChEBI" id="CHEBI:17154"/>
        <dbReference type="ChEBI" id="CHEBI:29969"/>
        <dbReference type="ChEBI" id="CHEBI:57540"/>
        <dbReference type="ChEBI" id="CHEBI:141129"/>
        <dbReference type="ChEBI" id="CHEBI:189674"/>
    </reaction>
    <physiologicalReaction direction="left-to-right" evidence="9">
        <dbReference type="Rhea" id="RHEA:70568"/>
    </physiologicalReaction>
</comment>
<dbReference type="Pfam" id="PF02146">
    <property type="entry name" value="SIR2"/>
    <property type="match status" value="1"/>
</dbReference>
<accession>A0AAZ3PK81</accession>
<dbReference type="Gene3D" id="3.40.50.1220">
    <property type="entry name" value="TPP-binding domain"/>
    <property type="match status" value="1"/>
</dbReference>
<feature type="binding site" evidence="13">
    <location>
        <position position="209"/>
    </location>
    <ligand>
        <name>Zn(2+)</name>
        <dbReference type="ChEBI" id="CHEBI:29105"/>
    </ligand>
</feature>
<evidence type="ECO:0000256" key="4">
    <source>
        <dbReference type="ARBA" id="ARBA00022723"/>
    </source>
</evidence>
<feature type="binding site" evidence="12">
    <location>
        <begin position="166"/>
        <end position="169"/>
    </location>
    <ligand>
        <name>NAD(+)</name>
        <dbReference type="ChEBI" id="CHEBI:57540"/>
    </ligand>
</feature>
<evidence type="ECO:0000256" key="12">
    <source>
        <dbReference type="PIRSR" id="PIRSR037938-2"/>
    </source>
</evidence>
<feature type="binding site" evidence="12">
    <location>
        <begin position="274"/>
        <end position="276"/>
    </location>
    <ligand>
        <name>NAD(+)</name>
        <dbReference type="ChEBI" id="CHEBI:57540"/>
    </ligand>
</feature>
<feature type="region of interest" description="Disordered" evidence="15">
    <location>
        <begin position="336"/>
        <end position="401"/>
    </location>
</feature>
<keyword evidence="4 10" id="KW-0479">Metal-binding</keyword>
<evidence type="ECO:0000256" key="8">
    <source>
        <dbReference type="ARBA" id="ARBA00048378"/>
    </source>
</evidence>
<reference evidence="17" key="3">
    <citation type="submission" date="2025-09" db="UniProtKB">
        <authorList>
            <consortium name="Ensembl"/>
        </authorList>
    </citation>
    <scope>IDENTIFICATION</scope>
</reference>
<dbReference type="EC" id="2.3.1.286" evidence="10"/>
<dbReference type="InterPro" id="IPR017328">
    <property type="entry name" value="Sirtuin_class_I"/>
</dbReference>
<dbReference type="InterPro" id="IPR026590">
    <property type="entry name" value="Ssirtuin_cat_dom"/>
</dbReference>
<dbReference type="PANTHER" id="PTHR11085:SF6">
    <property type="entry name" value="NAD-DEPENDENT PROTEIN DEACETYLASE SIRTUIN-2"/>
    <property type="match status" value="1"/>
</dbReference>
<keyword evidence="18" id="KW-1185">Reference proteome</keyword>
<reference evidence="17" key="2">
    <citation type="submission" date="2025-08" db="UniProtKB">
        <authorList>
            <consortium name="Ensembl"/>
        </authorList>
    </citation>
    <scope>IDENTIFICATION</scope>
</reference>
<comment type="function">
    <text evidence="10">NAD-dependent protein deacetylase.</text>
</comment>
<comment type="similarity">
    <text evidence="2 10">Belongs to the sirtuin family. Class I subfamily.</text>
</comment>